<name>A0A8S0V5M2_OLEEU</name>
<organism evidence="2 3">
    <name type="scientific">Olea europaea subsp. europaea</name>
    <dbReference type="NCBI Taxonomy" id="158383"/>
    <lineage>
        <taxon>Eukaryota</taxon>
        <taxon>Viridiplantae</taxon>
        <taxon>Streptophyta</taxon>
        <taxon>Embryophyta</taxon>
        <taxon>Tracheophyta</taxon>
        <taxon>Spermatophyta</taxon>
        <taxon>Magnoliopsida</taxon>
        <taxon>eudicotyledons</taxon>
        <taxon>Gunneridae</taxon>
        <taxon>Pentapetalae</taxon>
        <taxon>asterids</taxon>
        <taxon>lamiids</taxon>
        <taxon>Lamiales</taxon>
        <taxon>Oleaceae</taxon>
        <taxon>Oleeae</taxon>
        <taxon>Olea</taxon>
    </lineage>
</organism>
<gene>
    <name evidence="2" type="ORF">OLEA9_A085715</name>
</gene>
<proteinExistence type="predicted"/>
<sequence>MAGGFLESLGLAVSPDMPRSENKAGLKPAQKETLDANKENNENKRSVTENAVSWSSASQEMGEDRAFDPKITQAEISNFGTHRDRSRITENGSVGKESLSSEVLQFFVEFVLHFV</sequence>
<dbReference type="Gramene" id="OE9A085715T1">
    <property type="protein sequence ID" value="OE9A085715C1"/>
    <property type="gene ID" value="OE9A085715"/>
</dbReference>
<dbReference type="EMBL" id="CACTIH010009132">
    <property type="protein sequence ID" value="CAA3025383.1"/>
    <property type="molecule type" value="Genomic_DNA"/>
</dbReference>
<dbReference type="AlphaFoldDB" id="A0A8S0V5M2"/>
<dbReference type="Proteomes" id="UP000594638">
    <property type="component" value="Unassembled WGS sequence"/>
</dbReference>
<protein>
    <submittedName>
        <fullName evidence="2">RNA binding, contains G-patch domain</fullName>
    </submittedName>
</protein>
<feature type="compositionally biased region" description="Basic and acidic residues" evidence="1">
    <location>
        <begin position="18"/>
        <end position="47"/>
    </location>
</feature>
<reference evidence="2 3" key="1">
    <citation type="submission" date="2019-12" db="EMBL/GenBank/DDBJ databases">
        <authorList>
            <person name="Alioto T."/>
            <person name="Alioto T."/>
            <person name="Gomez Garrido J."/>
        </authorList>
    </citation>
    <scope>NUCLEOTIDE SEQUENCE [LARGE SCALE GENOMIC DNA]</scope>
</reference>
<evidence type="ECO:0000256" key="1">
    <source>
        <dbReference type="SAM" id="MobiDB-lite"/>
    </source>
</evidence>
<comment type="caution">
    <text evidence="2">The sequence shown here is derived from an EMBL/GenBank/DDBJ whole genome shotgun (WGS) entry which is preliminary data.</text>
</comment>
<dbReference type="OrthoDB" id="1750949at2759"/>
<keyword evidence="3" id="KW-1185">Reference proteome</keyword>
<feature type="compositionally biased region" description="Polar residues" evidence="1">
    <location>
        <begin position="48"/>
        <end position="59"/>
    </location>
</feature>
<evidence type="ECO:0000313" key="2">
    <source>
        <dbReference type="EMBL" id="CAA3025383.1"/>
    </source>
</evidence>
<feature type="region of interest" description="Disordered" evidence="1">
    <location>
        <begin position="1"/>
        <end position="95"/>
    </location>
</feature>
<evidence type="ECO:0000313" key="3">
    <source>
        <dbReference type="Proteomes" id="UP000594638"/>
    </source>
</evidence>
<accession>A0A8S0V5M2</accession>